<evidence type="ECO:0000256" key="1">
    <source>
        <dbReference type="SAM" id="MobiDB-lite"/>
    </source>
</evidence>
<evidence type="ECO:0000313" key="3">
    <source>
        <dbReference type="Proteomes" id="UP001221898"/>
    </source>
</evidence>
<comment type="caution">
    <text evidence="2">The sequence shown here is derived from an EMBL/GenBank/DDBJ whole genome shotgun (WGS) entry which is preliminary data.</text>
</comment>
<protein>
    <submittedName>
        <fullName evidence="2">Uncharacterized protein</fullName>
    </submittedName>
</protein>
<reference evidence="2" key="1">
    <citation type="journal article" date="2023" name="Science">
        <title>Genome structures resolve the early diversification of teleost fishes.</title>
        <authorList>
            <person name="Parey E."/>
            <person name="Louis A."/>
            <person name="Montfort J."/>
            <person name="Bouchez O."/>
            <person name="Roques C."/>
            <person name="Iampietro C."/>
            <person name="Lluch J."/>
            <person name="Castinel A."/>
            <person name="Donnadieu C."/>
            <person name="Desvignes T."/>
            <person name="Floi Bucao C."/>
            <person name="Jouanno E."/>
            <person name="Wen M."/>
            <person name="Mejri S."/>
            <person name="Dirks R."/>
            <person name="Jansen H."/>
            <person name="Henkel C."/>
            <person name="Chen W.J."/>
            <person name="Zahm M."/>
            <person name="Cabau C."/>
            <person name="Klopp C."/>
            <person name="Thompson A.W."/>
            <person name="Robinson-Rechavi M."/>
            <person name="Braasch I."/>
            <person name="Lecointre G."/>
            <person name="Bobe J."/>
            <person name="Postlethwait J.H."/>
            <person name="Berthelot C."/>
            <person name="Roest Crollius H."/>
            <person name="Guiguen Y."/>
        </authorList>
    </citation>
    <scope>NUCLEOTIDE SEQUENCE</scope>
    <source>
        <strain evidence="2">NC1722</strain>
    </source>
</reference>
<organism evidence="2 3">
    <name type="scientific">Aldrovandia affinis</name>
    <dbReference type="NCBI Taxonomy" id="143900"/>
    <lineage>
        <taxon>Eukaryota</taxon>
        <taxon>Metazoa</taxon>
        <taxon>Chordata</taxon>
        <taxon>Craniata</taxon>
        <taxon>Vertebrata</taxon>
        <taxon>Euteleostomi</taxon>
        <taxon>Actinopterygii</taxon>
        <taxon>Neopterygii</taxon>
        <taxon>Teleostei</taxon>
        <taxon>Notacanthiformes</taxon>
        <taxon>Halosauridae</taxon>
        <taxon>Aldrovandia</taxon>
    </lineage>
</organism>
<gene>
    <name evidence="2" type="ORF">AAFF_G00020830</name>
</gene>
<proteinExistence type="predicted"/>
<feature type="region of interest" description="Disordered" evidence="1">
    <location>
        <begin position="42"/>
        <end position="88"/>
    </location>
</feature>
<sequence>MQLPWLKNYGHPGHCMDPLGFLPPDACVPSATPFLSLCAEEDEVPPENGKSQNQNLPGVAGIKHSVTAPGKKPIHPPRSGSKTQNSRFTVANRFQTRFVISCALV</sequence>
<accession>A0AAD7S7G6</accession>
<dbReference type="AlphaFoldDB" id="A0AAD7S7G6"/>
<name>A0AAD7S7G6_9TELE</name>
<evidence type="ECO:0000313" key="2">
    <source>
        <dbReference type="EMBL" id="KAJ8396216.1"/>
    </source>
</evidence>
<keyword evidence="3" id="KW-1185">Reference proteome</keyword>
<dbReference type="Proteomes" id="UP001221898">
    <property type="component" value="Unassembled WGS sequence"/>
</dbReference>
<dbReference type="EMBL" id="JAINUG010000108">
    <property type="protein sequence ID" value="KAJ8396216.1"/>
    <property type="molecule type" value="Genomic_DNA"/>
</dbReference>